<accession>A0A1T4M6M4</accession>
<dbReference type="RefSeq" id="WP_087678652.1">
    <property type="nucleotide sequence ID" value="NZ_FUWV01000006.1"/>
</dbReference>
<gene>
    <name evidence="3" type="ORF">SAMN02745973_01211</name>
</gene>
<dbReference type="SUPFAM" id="SSF55486">
    <property type="entry name" value="Metalloproteases ('zincins'), catalytic domain"/>
    <property type="match status" value="1"/>
</dbReference>
<evidence type="ECO:0000313" key="3">
    <source>
        <dbReference type="EMBL" id="SJZ62555.1"/>
    </source>
</evidence>
<evidence type="ECO:0000259" key="2">
    <source>
        <dbReference type="Pfam" id="PF13485"/>
    </source>
</evidence>
<reference evidence="3 4" key="1">
    <citation type="submission" date="2017-02" db="EMBL/GenBank/DDBJ databases">
        <authorList>
            <person name="Peterson S.W."/>
        </authorList>
    </citation>
    <scope>NUCLEOTIDE SEQUENCE [LARGE SCALE GENOMIC DNA]</scope>
    <source>
        <strain evidence="3 4">DSM 15102</strain>
    </source>
</reference>
<keyword evidence="4" id="KW-1185">Reference proteome</keyword>
<dbReference type="AlphaFoldDB" id="A0A1T4M6M4"/>
<sequence length="277" mass="32763">MKKNVPFGKRKIIAFFFVLIIIFLFLFSAQTINVIKKAFSDFIVISLQDYQKQKIGDITFHFKKEDEKFIGEVSHITKEAMEKVNQNFEEQGSNTFHVVIYPNFMEMKKGLKLSSEGSTLGGYYGGNLFVLSPEQLKKKNSSLENIFLHEYTHLLVEKRTKGNHPVWFTEGIALYQEYIVTGYEWGKDAPYRKNPYCLDQLENEFYQLDTFEAYRSSFLRIRFLAERYGEKTLLKIMEQLGQGKDFQNALEMTLRKENNILENEFRLWYHDNFYGKL</sequence>
<keyword evidence="1" id="KW-1133">Transmembrane helix</keyword>
<protein>
    <recommendedName>
        <fullName evidence="2">Peptidase MA-like domain-containing protein</fullName>
    </recommendedName>
</protein>
<evidence type="ECO:0000256" key="1">
    <source>
        <dbReference type="SAM" id="Phobius"/>
    </source>
</evidence>
<feature type="transmembrane region" description="Helical" evidence="1">
    <location>
        <begin position="12"/>
        <end position="32"/>
    </location>
</feature>
<proteinExistence type="predicted"/>
<dbReference type="OrthoDB" id="9787613at2"/>
<dbReference type="Pfam" id="PF13485">
    <property type="entry name" value="Peptidase_MA_2"/>
    <property type="match status" value="1"/>
</dbReference>
<keyword evidence="1" id="KW-0812">Transmembrane</keyword>
<dbReference type="InterPro" id="IPR039568">
    <property type="entry name" value="Peptidase_MA-like_dom"/>
</dbReference>
<feature type="domain" description="Peptidase MA-like" evidence="2">
    <location>
        <begin position="145"/>
        <end position="268"/>
    </location>
</feature>
<organism evidence="3 4">
    <name type="scientific">Garciella nitratireducens DSM 15102</name>
    <dbReference type="NCBI Taxonomy" id="1121911"/>
    <lineage>
        <taxon>Bacteria</taxon>
        <taxon>Bacillati</taxon>
        <taxon>Bacillota</taxon>
        <taxon>Clostridia</taxon>
        <taxon>Eubacteriales</taxon>
        <taxon>Eubacteriaceae</taxon>
        <taxon>Garciella</taxon>
    </lineage>
</organism>
<evidence type="ECO:0000313" key="4">
    <source>
        <dbReference type="Proteomes" id="UP000196365"/>
    </source>
</evidence>
<dbReference type="EMBL" id="FUWV01000006">
    <property type="protein sequence ID" value="SJZ62555.1"/>
    <property type="molecule type" value="Genomic_DNA"/>
</dbReference>
<keyword evidence="1" id="KW-0472">Membrane</keyword>
<name>A0A1T4M6M4_9FIRM</name>
<dbReference type="Proteomes" id="UP000196365">
    <property type="component" value="Unassembled WGS sequence"/>
</dbReference>